<keyword evidence="1" id="KW-1133">Transmembrane helix</keyword>
<keyword evidence="1" id="KW-0472">Membrane</keyword>
<dbReference type="RefSeq" id="WP_267537090.1">
    <property type="nucleotide sequence ID" value="NZ_JAPNKA010000001.1"/>
</dbReference>
<dbReference type="Proteomes" id="UP001207654">
    <property type="component" value="Unassembled WGS sequence"/>
</dbReference>
<organism evidence="2 3">
    <name type="scientific">Archangium lansingense</name>
    <dbReference type="NCBI Taxonomy" id="2995310"/>
    <lineage>
        <taxon>Bacteria</taxon>
        <taxon>Pseudomonadati</taxon>
        <taxon>Myxococcota</taxon>
        <taxon>Myxococcia</taxon>
        <taxon>Myxococcales</taxon>
        <taxon>Cystobacterineae</taxon>
        <taxon>Archangiaceae</taxon>
        <taxon>Archangium</taxon>
    </lineage>
</organism>
<reference evidence="2 3" key="1">
    <citation type="submission" date="2022-11" db="EMBL/GenBank/DDBJ databases">
        <title>Minimal conservation of predation-associated metabolite biosynthetic gene clusters underscores biosynthetic potential of Myxococcota including descriptions for ten novel species: Archangium lansinium sp. nov., Myxococcus landrumus sp. nov., Nannocystis bai.</title>
        <authorList>
            <person name="Ahearne A."/>
            <person name="Stevens C."/>
            <person name="Phillips K."/>
        </authorList>
    </citation>
    <scope>NUCLEOTIDE SEQUENCE [LARGE SCALE GENOMIC DNA]</scope>
    <source>
        <strain evidence="2 3">MIWBW</strain>
    </source>
</reference>
<proteinExistence type="predicted"/>
<evidence type="ECO:0000313" key="3">
    <source>
        <dbReference type="Proteomes" id="UP001207654"/>
    </source>
</evidence>
<dbReference type="EMBL" id="JAPNKA010000001">
    <property type="protein sequence ID" value="MCY1078303.1"/>
    <property type="molecule type" value="Genomic_DNA"/>
</dbReference>
<sequence length="194" mass="21790">MMDSHIDQRIKRTWDFFVANAGGLLLGSLVAIVGWMVIIPGPWFTLNLLQEVLECARTGRPVRWQATFDRQGNFLKSWGLTLAMGIPIAIGFLLFIIPGVLLSLYWFHAPMLAADGRKTLDAISESGRIFQRRKDWAAYFLNWLVLLVLSSVASVTSGIAFIVTLPLTLAYLVYCYTDETSQVPLTLPRREVVV</sequence>
<comment type="caution">
    <text evidence="2">The sequence shown here is derived from an EMBL/GenBank/DDBJ whole genome shotgun (WGS) entry which is preliminary data.</text>
</comment>
<feature type="transmembrane region" description="Helical" evidence="1">
    <location>
        <begin position="82"/>
        <end position="107"/>
    </location>
</feature>
<feature type="transmembrane region" description="Helical" evidence="1">
    <location>
        <begin position="16"/>
        <end position="38"/>
    </location>
</feature>
<protein>
    <recommendedName>
        <fullName evidence="4">Etoposide-induced protein 2.4 (EI24)</fullName>
    </recommendedName>
</protein>
<gene>
    <name evidence="2" type="ORF">OV287_27880</name>
</gene>
<evidence type="ECO:0008006" key="4">
    <source>
        <dbReference type="Google" id="ProtNLM"/>
    </source>
</evidence>
<keyword evidence="3" id="KW-1185">Reference proteome</keyword>
<keyword evidence="1" id="KW-0812">Transmembrane</keyword>
<evidence type="ECO:0000256" key="1">
    <source>
        <dbReference type="SAM" id="Phobius"/>
    </source>
</evidence>
<accession>A0ABT4A9H0</accession>
<feature type="transmembrane region" description="Helical" evidence="1">
    <location>
        <begin position="136"/>
        <end position="153"/>
    </location>
</feature>
<evidence type="ECO:0000313" key="2">
    <source>
        <dbReference type="EMBL" id="MCY1078303.1"/>
    </source>
</evidence>
<name>A0ABT4A9H0_9BACT</name>